<dbReference type="PANTHER" id="PTHR36376:SF1">
    <property type="entry name" value="OS09G0514700 PROTEIN"/>
    <property type="match status" value="1"/>
</dbReference>
<evidence type="ECO:0000256" key="1">
    <source>
        <dbReference type="SAM" id="MobiDB-lite"/>
    </source>
</evidence>
<gene>
    <name evidence="2" type="ORF">Dsin_018472</name>
</gene>
<evidence type="ECO:0000313" key="3">
    <source>
        <dbReference type="Proteomes" id="UP001281410"/>
    </source>
</evidence>
<protein>
    <submittedName>
        <fullName evidence="2">Uncharacterized protein</fullName>
    </submittedName>
</protein>
<evidence type="ECO:0000313" key="2">
    <source>
        <dbReference type="EMBL" id="KAK3204426.1"/>
    </source>
</evidence>
<accession>A0AAE0A5K0</accession>
<comment type="caution">
    <text evidence="2">The sequence shown here is derived from an EMBL/GenBank/DDBJ whole genome shotgun (WGS) entry which is preliminary data.</text>
</comment>
<dbReference type="EMBL" id="JANJYJ010000006">
    <property type="protein sequence ID" value="KAK3204426.1"/>
    <property type="molecule type" value="Genomic_DNA"/>
</dbReference>
<name>A0AAE0A5K0_9ROSI</name>
<proteinExistence type="predicted"/>
<dbReference type="AlphaFoldDB" id="A0AAE0A5K0"/>
<dbReference type="Proteomes" id="UP001281410">
    <property type="component" value="Unassembled WGS sequence"/>
</dbReference>
<sequence>MRIKGDQSLSRKELQCMCKKYGLPANKSSSEMATSLASYFEKNLSSLSPRERLSGTREASLPTFMISGLQPEAPINSLEDATKVNCCSREEESRRNQTVKINELGYCSCPGDNVLPSSMRMFETVSSSSFEFYVHSEDGINLSVDLNSNPSDWIKKMKNEVNICENMRDNKSCRFHQELGRFGESNKQIKSSFPWAIDADQIKDGHAQSVTSPITFMKENNHVELNHQDGGDGSLTSSPIKPSGIVVVVSENLLEDQGVNSSEPHSDAPDNIRSCTDENGCTTTLNSDVNTPRKKLAGNSVVNVPDCSVSLGTEEHQKSKPSNVTCEYSAPENSFSLVNSQVVIAGGPAGDSMEMPPSKAAVQQKDVFCKSGEFLDLVDPKGNDVTDQGGLADSREPHLDICRKHLPSSVEESESSELIDGEEGSECLQFEDSFEKTCSRLDDVESNEELSKKRRNIEIDDRNGCGKPDARILRSTKHFAGQVLPRRSMRLVSK</sequence>
<feature type="region of interest" description="Disordered" evidence="1">
    <location>
        <begin position="257"/>
        <end position="277"/>
    </location>
</feature>
<reference evidence="2" key="1">
    <citation type="journal article" date="2023" name="Plant J.">
        <title>Genome sequences and population genomics provide insights into the demographic history, inbreeding, and mutation load of two 'living fossil' tree species of Dipteronia.</title>
        <authorList>
            <person name="Feng Y."/>
            <person name="Comes H.P."/>
            <person name="Chen J."/>
            <person name="Zhu S."/>
            <person name="Lu R."/>
            <person name="Zhang X."/>
            <person name="Li P."/>
            <person name="Qiu J."/>
            <person name="Olsen K.M."/>
            <person name="Qiu Y."/>
        </authorList>
    </citation>
    <scope>NUCLEOTIDE SEQUENCE</scope>
    <source>
        <strain evidence="2">NBL</strain>
    </source>
</reference>
<organism evidence="2 3">
    <name type="scientific">Dipteronia sinensis</name>
    <dbReference type="NCBI Taxonomy" id="43782"/>
    <lineage>
        <taxon>Eukaryota</taxon>
        <taxon>Viridiplantae</taxon>
        <taxon>Streptophyta</taxon>
        <taxon>Embryophyta</taxon>
        <taxon>Tracheophyta</taxon>
        <taxon>Spermatophyta</taxon>
        <taxon>Magnoliopsida</taxon>
        <taxon>eudicotyledons</taxon>
        <taxon>Gunneridae</taxon>
        <taxon>Pentapetalae</taxon>
        <taxon>rosids</taxon>
        <taxon>malvids</taxon>
        <taxon>Sapindales</taxon>
        <taxon>Sapindaceae</taxon>
        <taxon>Hippocastanoideae</taxon>
        <taxon>Acereae</taxon>
        <taxon>Dipteronia</taxon>
    </lineage>
</organism>
<dbReference type="PANTHER" id="PTHR36376">
    <property type="entry name" value="OS09G0514700 PROTEIN"/>
    <property type="match status" value="1"/>
</dbReference>
<keyword evidence="3" id="KW-1185">Reference proteome</keyword>